<evidence type="ECO:0008006" key="11">
    <source>
        <dbReference type="Google" id="ProtNLM"/>
    </source>
</evidence>
<evidence type="ECO:0000256" key="4">
    <source>
        <dbReference type="ARBA" id="ARBA00022927"/>
    </source>
</evidence>
<keyword evidence="7" id="KW-0539">Nucleus</keyword>
<accession>A0A4S4LBE8</accession>
<dbReference type="EMBL" id="SGPK01000083">
    <property type="protein sequence ID" value="THH08877.1"/>
    <property type="molecule type" value="Genomic_DNA"/>
</dbReference>
<evidence type="ECO:0000256" key="6">
    <source>
        <dbReference type="ARBA" id="ARBA00023132"/>
    </source>
</evidence>
<proteinExistence type="predicted"/>
<feature type="compositionally biased region" description="Polar residues" evidence="8">
    <location>
        <begin position="127"/>
        <end position="145"/>
    </location>
</feature>
<feature type="compositionally biased region" description="Polar residues" evidence="8">
    <location>
        <begin position="159"/>
        <end position="178"/>
    </location>
</feature>
<dbReference type="GO" id="GO:0051028">
    <property type="term" value="P:mRNA transport"/>
    <property type="evidence" value="ECO:0007669"/>
    <property type="project" value="UniProtKB-KW"/>
</dbReference>
<evidence type="ECO:0000313" key="10">
    <source>
        <dbReference type="Proteomes" id="UP000308199"/>
    </source>
</evidence>
<organism evidence="9 10">
    <name type="scientific">Phellinidium pouzarii</name>
    <dbReference type="NCBI Taxonomy" id="167371"/>
    <lineage>
        <taxon>Eukaryota</taxon>
        <taxon>Fungi</taxon>
        <taxon>Dikarya</taxon>
        <taxon>Basidiomycota</taxon>
        <taxon>Agaricomycotina</taxon>
        <taxon>Agaricomycetes</taxon>
        <taxon>Hymenochaetales</taxon>
        <taxon>Hymenochaetaceae</taxon>
        <taxon>Phellinidium</taxon>
    </lineage>
</organism>
<feature type="region of interest" description="Disordered" evidence="8">
    <location>
        <begin position="221"/>
        <end position="268"/>
    </location>
</feature>
<dbReference type="GO" id="GO:0017056">
    <property type="term" value="F:structural constituent of nuclear pore"/>
    <property type="evidence" value="ECO:0007669"/>
    <property type="project" value="InterPro"/>
</dbReference>
<feature type="region of interest" description="Disordered" evidence="8">
    <location>
        <begin position="1"/>
        <end position="22"/>
    </location>
</feature>
<keyword evidence="4" id="KW-0653">Protein transport</keyword>
<comment type="subcellular location">
    <subcellularLocation>
        <location evidence="1">Nucleus</location>
        <location evidence="1">Nuclear pore complex</location>
    </subcellularLocation>
</comment>
<dbReference type="Proteomes" id="UP000308199">
    <property type="component" value="Unassembled WGS sequence"/>
</dbReference>
<evidence type="ECO:0000313" key="9">
    <source>
        <dbReference type="EMBL" id="THH08877.1"/>
    </source>
</evidence>
<keyword evidence="5" id="KW-0811">Translocation</keyword>
<gene>
    <name evidence="9" type="ORF">EW145_g2412</name>
</gene>
<evidence type="ECO:0000256" key="2">
    <source>
        <dbReference type="ARBA" id="ARBA00022448"/>
    </source>
</evidence>
<dbReference type="PANTHER" id="PTHR13437">
    <property type="entry name" value="NUCLEOPORIN P58/P45 NUCLEOPORIN-LIKE PROTEIN 1"/>
    <property type="match status" value="1"/>
</dbReference>
<dbReference type="PANTHER" id="PTHR13437:SF2">
    <property type="entry name" value="NUCLEOPORIN P58_P45"/>
    <property type="match status" value="1"/>
</dbReference>
<comment type="caution">
    <text evidence="9">The sequence shown here is derived from an EMBL/GenBank/DDBJ whole genome shotgun (WGS) entry which is preliminary data.</text>
</comment>
<evidence type="ECO:0000256" key="5">
    <source>
        <dbReference type="ARBA" id="ARBA00023010"/>
    </source>
</evidence>
<dbReference type="AlphaFoldDB" id="A0A4S4LBE8"/>
<feature type="compositionally biased region" description="Low complexity" evidence="8">
    <location>
        <begin position="228"/>
        <end position="255"/>
    </location>
</feature>
<keyword evidence="6" id="KW-0906">Nuclear pore complex</keyword>
<evidence type="ECO:0000256" key="3">
    <source>
        <dbReference type="ARBA" id="ARBA00022816"/>
    </source>
</evidence>
<feature type="compositionally biased region" description="Low complexity" evidence="8">
    <location>
        <begin position="146"/>
        <end position="158"/>
    </location>
</feature>
<dbReference type="GO" id="GO:0015031">
    <property type="term" value="P:protein transport"/>
    <property type="evidence" value="ECO:0007669"/>
    <property type="project" value="UniProtKB-KW"/>
</dbReference>
<keyword evidence="2" id="KW-0813">Transport</keyword>
<keyword evidence="10" id="KW-1185">Reference proteome</keyword>
<sequence>MAVVDVADDEGKDQRHNYGKGWNVSPELKAVEEDGSTCVHRWGVPYGGSLSSRPPSFPMSLFNAFSAPAQKPANSLFGNFGQQNQQQQQQQQQPQQQNQQQTPNTLFGGQPAGSNIFGANTTTNATLNSSQPAQPATGLFGNSTVQPQQQAQAQQPPQSTGLFSQPAASGSSNLFGASSNLNTSTNAAAQPAQGTTGLFGANTQTQGGGLNLGFGASQPASNFGGFGSSTSSQPNPTTSSLFGQSQLQPQQQQQSTASVGPLFNRTTKFNDLPEDVRKKFEQIDTHIQGRVQIGDELKQTKLGEEPQKGSEQIRIVHKDLVYSINKLRSDIASMRELRSRMDQAVQDTIATTRIIDAFKSPQSAQQSMWLKNYSGFPLE</sequence>
<dbReference type="GO" id="GO:0005643">
    <property type="term" value="C:nuclear pore"/>
    <property type="evidence" value="ECO:0007669"/>
    <property type="project" value="UniProtKB-SubCell"/>
</dbReference>
<evidence type="ECO:0000256" key="1">
    <source>
        <dbReference type="ARBA" id="ARBA00004567"/>
    </source>
</evidence>
<evidence type="ECO:0000256" key="8">
    <source>
        <dbReference type="SAM" id="MobiDB-lite"/>
    </source>
</evidence>
<feature type="compositionally biased region" description="Polar residues" evidence="8">
    <location>
        <begin position="72"/>
        <end position="81"/>
    </location>
</feature>
<protein>
    <recommendedName>
        <fullName evidence="11">Nucleoporin Nup54 alpha-helical domain-containing protein</fullName>
    </recommendedName>
</protein>
<name>A0A4S4LBE8_9AGAM</name>
<feature type="compositionally biased region" description="Acidic residues" evidence="8">
    <location>
        <begin position="1"/>
        <end position="11"/>
    </location>
</feature>
<keyword evidence="3" id="KW-0509">mRNA transport</keyword>
<dbReference type="InterPro" id="IPR024882">
    <property type="entry name" value="NUP58/p45/49"/>
</dbReference>
<dbReference type="GO" id="GO:0008139">
    <property type="term" value="F:nuclear localization sequence binding"/>
    <property type="evidence" value="ECO:0007669"/>
    <property type="project" value="InterPro"/>
</dbReference>
<reference evidence="9 10" key="1">
    <citation type="submission" date="2019-02" db="EMBL/GenBank/DDBJ databases">
        <title>Genome sequencing of the rare red list fungi Phellinidium pouzarii.</title>
        <authorList>
            <person name="Buettner E."/>
            <person name="Kellner H."/>
        </authorList>
    </citation>
    <scope>NUCLEOTIDE SEQUENCE [LARGE SCALE GENOMIC DNA]</scope>
    <source>
        <strain evidence="9 10">DSM 108285</strain>
    </source>
</reference>
<feature type="compositionally biased region" description="Low complexity" evidence="8">
    <location>
        <begin position="82"/>
        <end position="101"/>
    </location>
</feature>
<feature type="region of interest" description="Disordered" evidence="8">
    <location>
        <begin position="72"/>
        <end position="178"/>
    </location>
</feature>
<evidence type="ECO:0000256" key="7">
    <source>
        <dbReference type="ARBA" id="ARBA00023242"/>
    </source>
</evidence>
<dbReference type="OrthoDB" id="2538017at2759"/>